<evidence type="ECO:0000256" key="7">
    <source>
        <dbReference type="SAM" id="MobiDB-lite"/>
    </source>
</evidence>
<protein>
    <recommendedName>
        <fullName evidence="5 6">Dephospho-CoA kinase</fullName>
        <ecNumber evidence="5 6">2.7.1.24</ecNumber>
    </recommendedName>
    <alternativeName>
        <fullName evidence="5">Dephosphocoenzyme A kinase</fullName>
    </alternativeName>
</protein>
<feature type="binding site" evidence="5">
    <location>
        <begin position="21"/>
        <end position="26"/>
    </location>
    <ligand>
        <name>ATP</name>
        <dbReference type="ChEBI" id="CHEBI:30616"/>
    </ligand>
</feature>
<dbReference type="Proteomes" id="UP000494115">
    <property type="component" value="Unassembled WGS sequence"/>
</dbReference>
<dbReference type="NCBIfam" id="TIGR00152">
    <property type="entry name" value="dephospho-CoA kinase"/>
    <property type="match status" value="1"/>
</dbReference>
<keyword evidence="5" id="KW-0963">Cytoplasm</keyword>
<evidence type="ECO:0000256" key="2">
    <source>
        <dbReference type="ARBA" id="ARBA00022741"/>
    </source>
</evidence>
<feature type="region of interest" description="Disordered" evidence="7">
    <location>
        <begin position="142"/>
        <end position="187"/>
    </location>
</feature>
<evidence type="ECO:0000313" key="8">
    <source>
        <dbReference type="EMBL" id="CAB3777577.1"/>
    </source>
</evidence>
<keyword evidence="5 8" id="KW-0418">Kinase</keyword>
<dbReference type="GO" id="GO:0015937">
    <property type="term" value="P:coenzyme A biosynthetic process"/>
    <property type="evidence" value="ECO:0007669"/>
    <property type="project" value="UniProtKB-UniRule"/>
</dbReference>
<proteinExistence type="inferred from homology"/>
<dbReference type="UniPathway" id="UPA00241">
    <property type="reaction ID" value="UER00356"/>
</dbReference>
<keyword evidence="2 5" id="KW-0547">Nucleotide-binding</keyword>
<keyword evidence="4 5" id="KW-0173">Coenzyme A biosynthesis</keyword>
<dbReference type="RefSeq" id="WP_246256886.1">
    <property type="nucleotide sequence ID" value="NZ_CADIKM010000001.1"/>
</dbReference>
<comment type="subcellular location">
    <subcellularLocation>
        <location evidence="5">Cytoplasm</location>
    </subcellularLocation>
</comment>
<comment type="catalytic activity">
    <reaction evidence="5">
        <text>3'-dephospho-CoA + ATP = ADP + CoA + H(+)</text>
        <dbReference type="Rhea" id="RHEA:18245"/>
        <dbReference type="ChEBI" id="CHEBI:15378"/>
        <dbReference type="ChEBI" id="CHEBI:30616"/>
        <dbReference type="ChEBI" id="CHEBI:57287"/>
        <dbReference type="ChEBI" id="CHEBI:57328"/>
        <dbReference type="ChEBI" id="CHEBI:456216"/>
        <dbReference type="EC" id="2.7.1.24"/>
    </reaction>
</comment>
<keyword evidence="3 5" id="KW-0067">ATP-binding</keyword>
<dbReference type="GO" id="GO:0005737">
    <property type="term" value="C:cytoplasm"/>
    <property type="evidence" value="ECO:0007669"/>
    <property type="project" value="UniProtKB-SubCell"/>
</dbReference>
<dbReference type="AlphaFoldDB" id="A0A6S7ATN9"/>
<evidence type="ECO:0000256" key="4">
    <source>
        <dbReference type="ARBA" id="ARBA00022993"/>
    </source>
</evidence>
<dbReference type="GO" id="GO:0004140">
    <property type="term" value="F:dephospho-CoA kinase activity"/>
    <property type="evidence" value="ECO:0007669"/>
    <property type="project" value="UniProtKB-UniRule"/>
</dbReference>
<dbReference type="InterPro" id="IPR027417">
    <property type="entry name" value="P-loop_NTPase"/>
</dbReference>
<comment type="function">
    <text evidence="5">Catalyzes the phosphorylation of the 3'-hydroxyl group of dephosphocoenzyme A to form coenzyme A.</text>
</comment>
<dbReference type="Gene3D" id="3.40.50.300">
    <property type="entry name" value="P-loop containing nucleotide triphosphate hydrolases"/>
    <property type="match status" value="1"/>
</dbReference>
<dbReference type="Pfam" id="PF01121">
    <property type="entry name" value="CoaE"/>
    <property type="match status" value="2"/>
</dbReference>
<dbReference type="InterPro" id="IPR001977">
    <property type="entry name" value="Depp_CoAkinase"/>
</dbReference>
<dbReference type="EC" id="2.7.1.24" evidence="5 6"/>
<evidence type="ECO:0000256" key="5">
    <source>
        <dbReference type="HAMAP-Rule" id="MF_00376"/>
    </source>
</evidence>
<name>A0A6S7ATN9_9BURK</name>
<dbReference type="GO" id="GO:0005524">
    <property type="term" value="F:ATP binding"/>
    <property type="evidence" value="ECO:0007669"/>
    <property type="project" value="UniProtKB-UniRule"/>
</dbReference>
<dbReference type="EMBL" id="CADIKM010000001">
    <property type="protein sequence ID" value="CAB3777577.1"/>
    <property type="molecule type" value="Genomic_DNA"/>
</dbReference>
<comment type="similarity">
    <text evidence="1 5">Belongs to the CoaE family.</text>
</comment>
<evidence type="ECO:0000256" key="1">
    <source>
        <dbReference type="ARBA" id="ARBA00009018"/>
    </source>
</evidence>
<dbReference type="PANTHER" id="PTHR10695">
    <property type="entry name" value="DEPHOSPHO-COA KINASE-RELATED"/>
    <property type="match status" value="1"/>
</dbReference>
<reference evidence="8 9" key="1">
    <citation type="submission" date="2020-04" db="EMBL/GenBank/DDBJ databases">
        <authorList>
            <person name="De Canck E."/>
        </authorList>
    </citation>
    <scope>NUCLEOTIDE SEQUENCE [LARGE SCALE GENOMIC DNA]</scope>
    <source>
        <strain evidence="8 9">LMG 28138</strain>
    </source>
</reference>
<evidence type="ECO:0000256" key="3">
    <source>
        <dbReference type="ARBA" id="ARBA00022840"/>
    </source>
</evidence>
<keyword evidence="5 8" id="KW-0808">Transferase</keyword>
<dbReference type="CDD" id="cd02022">
    <property type="entry name" value="DPCK"/>
    <property type="match status" value="1"/>
</dbReference>
<dbReference type="PANTHER" id="PTHR10695:SF46">
    <property type="entry name" value="BIFUNCTIONAL COENZYME A SYNTHASE-RELATED"/>
    <property type="match status" value="1"/>
</dbReference>
<dbReference type="HAMAP" id="MF_00376">
    <property type="entry name" value="Dephospho_CoA_kinase"/>
    <property type="match status" value="1"/>
</dbReference>
<evidence type="ECO:0000256" key="6">
    <source>
        <dbReference type="NCBIfam" id="TIGR00152"/>
    </source>
</evidence>
<accession>A0A6S7ATN9</accession>
<keyword evidence="9" id="KW-1185">Reference proteome</keyword>
<sequence length="273" mass="28952">MEHERLKSGHLFSVGLTGGIGSGKTLVADRFASLGATIIDSDVLAHTVTAPGGAAMPAIEAAFGREFVAADGSLDRARMRALVFSDSEAKRRLESITHPLIRAASEAAARAATGPYRIFVIPLLVESLGLARDGAVPVSANAASGMHPAAPDAALQPENRSGESPRRRSGGPASDLEDPVQDAPGDRLQDRLKGRFDRVLVVDCAPETQIERVMRRNGFSRAQVEAIIARQASRSGRLALADDVIENDKASTDAVYEKVDALHRRYLALAGAR</sequence>
<dbReference type="SUPFAM" id="SSF52540">
    <property type="entry name" value="P-loop containing nucleoside triphosphate hydrolases"/>
    <property type="match status" value="1"/>
</dbReference>
<comment type="pathway">
    <text evidence="5">Cofactor biosynthesis; coenzyme A biosynthesis; CoA from (R)-pantothenate: step 5/5.</text>
</comment>
<organism evidence="8 9">
    <name type="scientific">Pararobbsia alpina</name>
    <dbReference type="NCBI Taxonomy" id="621374"/>
    <lineage>
        <taxon>Bacteria</taxon>
        <taxon>Pseudomonadati</taxon>
        <taxon>Pseudomonadota</taxon>
        <taxon>Betaproteobacteria</taxon>
        <taxon>Burkholderiales</taxon>
        <taxon>Burkholderiaceae</taxon>
        <taxon>Pararobbsia</taxon>
    </lineage>
</organism>
<gene>
    <name evidence="5 8" type="primary">coaE</name>
    <name evidence="8" type="ORF">LMG28138_00412</name>
</gene>
<evidence type="ECO:0000313" key="9">
    <source>
        <dbReference type="Proteomes" id="UP000494115"/>
    </source>
</evidence>
<dbReference type="PROSITE" id="PS51219">
    <property type="entry name" value="DPCK"/>
    <property type="match status" value="1"/>
</dbReference>